<dbReference type="AlphaFoldDB" id="X0XXA1"/>
<feature type="non-terminal residue" evidence="1">
    <location>
        <position position="246"/>
    </location>
</feature>
<reference evidence="1" key="1">
    <citation type="journal article" date="2014" name="Front. Microbiol.">
        <title>High frequency of phylogenetically diverse reductive dehalogenase-homologous genes in deep subseafloor sedimentary metagenomes.</title>
        <authorList>
            <person name="Kawai M."/>
            <person name="Futagami T."/>
            <person name="Toyoda A."/>
            <person name="Takaki Y."/>
            <person name="Nishi S."/>
            <person name="Hori S."/>
            <person name="Arai W."/>
            <person name="Tsubouchi T."/>
            <person name="Morono Y."/>
            <person name="Uchiyama I."/>
            <person name="Ito T."/>
            <person name="Fujiyama A."/>
            <person name="Inagaki F."/>
            <person name="Takami H."/>
        </authorList>
    </citation>
    <scope>NUCLEOTIDE SEQUENCE</scope>
    <source>
        <strain evidence="1">Expedition CK06-06</strain>
    </source>
</reference>
<proteinExistence type="predicted"/>
<dbReference type="EMBL" id="BARS01046419">
    <property type="protein sequence ID" value="GAG29411.1"/>
    <property type="molecule type" value="Genomic_DNA"/>
</dbReference>
<gene>
    <name evidence="1" type="ORF">S01H1_69878</name>
</gene>
<sequence length="246" mass="28293">ADTFNNDIVYKQKVLAKCSLQLDTLQSSEEIYITGWFNGFNYVRPLHSYFKKTKFMENDLGIETESQGCLLFYHKANKIARATLYKLRNELKKTGYIGAVNVRLAITEDNLYIKDVYLGFTYDNTYAALEGIRQSYGEMLYRLAFDGIKRINASPDWLTATRVTIPPYPLAMNDKLSKPTKISGINEHNLKHIWLRDVYSEDGNYYSAGCDGFLMTVTARGLTARKAIKRTQRTIGNLNIENLQYR</sequence>
<name>X0XXA1_9ZZZZ</name>
<feature type="non-terminal residue" evidence="1">
    <location>
        <position position="1"/>
    </location>
</feature>
<comment type="caution">
    <text evidence="1">The sequence shown here is derived from an EMBL/GenBank/DDBJ whole genome shotgun (WGS) entry which is preliminary data.</text>
</comment>
<evidence type="ECO:0000313" key="1">
    <source>
        <dbReference type="EMBL" id="GAG29411.1"/>
    </source>
</evidence>
<organism evidence="1">
    <name type="scientific">marine sediment metagenome</name>
    <dbReference type="NCBI Taxonomy" id="412755"/>
    <lineage>
        <taxon>unclassified sequences</taxon>
        <taxon>metagenomes</taxon>
        <taxon>ecological metagenomes</taxon>
    </lineage>
</organism>
<accession>X0XXA1</accession>
<protein>
    <submittedName>
        <fullName evidence="1">Uncharacterized protein</fullName>
    </submittedName>
</protein>